<dbReference type="InParanoid" id="G7DY67"/>
<dbReference type="GO" id="GO:0015934">
    <property type="term" value="C:large ribosomal subunit"/>
    <property type="evidence" value="ECO:0007669"/>
    <property type="project" value="TreeGrafter"/>
</dbReference>
<dbReference type="InterPro" id="IPR001705">
    <property type="entry name" value="Ribosomal_bL33"/>
</dbReference>
<comment type="caution">
    <text evidence="4">The sequence shown here is derived from an EMBL/GenBank/DDBJ whole genome shotgun (WGS) entry which is preliminary data.</text>
</comment>
<dbReference type="Proteomes" id="UP000009131">
    <property type="component" value="Unassembled WGS sequence"/>
</dbReference>
<reference evidence="4 5" key="2">
    <citation type="journal article" date="2012" name="Open Biol.">
        <title>Characteristics of nucleosomes and linker DNA regions on the genome of the basidiomycete Mixia osmundae revealed by mono- and dinucleosome mapping.</title>
        <authorList>
            <person name="Nishida H."/>
            <person name="Kondo S."/>
            <person name="Matsumoto T."/>
            <person name="Suzuki Y."/>
            <person name="Yoshikawa H."/>
            <person name="Taylor T.D."/>
            <person name="Sugiyama J."/>
        </authorList>
    </citation>
    <scope>NUCLEOTIDE SEQUENCE [LARGE SCALE GENOMIC DNA]</scope>
    <source>
        <strain evidence="5">CBS 9802 / IAM 14324 / JCM 22182 / KY 12970</strain>
    </source>
</reference>
<evidence type="ECO:0000256" key="2">
    <source>
        <dbReference type="ARBA" id="ARBA00022980"/>
    </source>
</evidence>
<dbReference type="AlphaFoldDB" id="G7DY67"/>
<comment type="similarity">
    <text evidence="1">Belongs to the bacterial ribosomal protein bL33 family.</text>
</comment>
<dbReference type="eggNOG" id="KOG3505">
    <property type="taxonomic scope" value="Eukaryota"/>
</dbReference>
<dbReference type="RefSeq" id="XP_014570036.1">
    <property type="nucleotide sequence ID" value="XM_014714550.1"/>
</dbReference>
<dbReference type="InterPro" id="IPR011332">
    <property type="entry name" value="Ribosomal_zn-bd"/>
</dbReference>
<dbReference type="Gene3D" id="2.20.28.120">
    <property type="entry name" value="Ribosomal protein L33"/>
    <property type="match status" value="1"/>
</dbReference>
<protein>
    <recommendedName>
        <fullName evidence="6">Ribosomal protein L33</fullName>
    </recommendedName>
</protein>
<dbReference type="OMA" id="TCFNVKR"/>
<name>G7DY67_MIXOS</name>
<evidence type="ECO:0008006" key="6">
    <source>
        <dbReference type="Google" id="ProtNLM"/>
    </source>
</evidence>
<dbReference type="SUPFAM" id="SSF57829">
    <property type="entry name" value="Zn-binding ribosomal proteins"/>
    <property type="match status" value="1"/>
</dbReference>
<evidence type="ECO:0000256" key="3">
    <source>
        <dbReference type="ARBA" id="ARBA00023274"/>
    </source>
</evidence>
<gene>
    <name evidence="4" type="primary">Mo02182</name>
    <name evidence="4" type="ORF">E5Q_02182</name>
</gene>
<evidence type="ECO:0000313" key="5">
    <source>
        <dbReference type="Proteomes" id="UP000009131"/>
    </source>
</evidence>
<evidence type="ECO:0000313" key="4">
    <source>
        <dbReference type="EMBL" id="GAA95527.1"/>
    </source>
</evidence>
<reference evidence="4 5" key="1">
    <citation type="journal article" date="2011" name="J. Gen. Appl. Microbiol.">
        <title>Draft genome sequencing of the enigmatic basidiomycete Mixia osmundae.</title>
        <authorList>
            <person name="Nishida H."/>
            <person name="Nagatsuka Y."/>
            <person name="Sugiyama J."/>
        </authorList>
    </citation>
    <scope>NUCLEOTIDE SEQUENCE [LARGE SCALE GENOMIC DNA]</scope>
    <source>
        <strain evidence="5">CBS 9802 / IAM 14324 / JCM 22182 / KY 12970</strain>
    </source>
</reference>
<accession>G7DY67</accession>
<organism evidence="4 5">
    <name type="scientific">Mixia osmundae (strain CBS 9802 / IAM 14324 / JCM 22182 / KY 12970)</name>
    <dbReference type="NCBI Taxonomy" id="764103"/>
    <lineage>
        <taxon>Eukaryota</taxon>
        <taxon>Fungi</taxon>
        <taxon>Dikarya</taxon>
        <taxon>Basidiomycota</taxon>
        <taxon>Pucciniomycotina</taxon>
        <taxon>Mixiomycetes</taxon>
        <taxon>Mixiales</taxon>
        <taxon>Mixiaceae</taxon>
        <taxon>Mixia</taxon>
    </lineage>
</organism>
<dbReference type="HOGENOM" id="CLU_190949_1_1_1"/>
<sequence>MAGGKARVSIVKLLSTAGTGYFYTTTRLRTLEKKLSFMKYDPRIKRHVLFVEAKIR</sequence>
<dbReference type="Pfam" id="PF00471">
    <property type="entry name" value="Ribosomal_L33"/>
    <property type="match status" value="1"/>
</dbReference>
<dbReference type="NCBIfam" id="NF001860">
    <property type="entry name" value="PRK00595.1"/>
    <property type="match status" value="1"/>
</dbReference>
<dbReference type="STRING" id="764103.G7DY67"/>
<dbReference type="PANTHER" id="PTHR15238:SF1">
    <property type="entry name" value="LARGE RIBOSOMAL SUBUNIT PROTEIN BL33M"/>
    <property type="match status" value="1"/>
</dbReference>
<keyword evidence="3" id="KW-0687">Ribonucleoprotein</keyword>
<keyword evidence="2" id="KW-0689">Ribosomal protein</keyword>
<keyword evidence="5" id="KW-1185">Reference proteome</keyword>
<proteinExistence type="inferred from homology"/>
<dbReference type="PANTHER" id="PTHR15238">
    <property type="entry name" value="54S RIBOSOMAL PROTEIN L39, MITOCHONDRIAL"/>
    <property type="match status" value="1"/>
</dbReference>
<dbReference type="InterPro" id="IPR038584">
    <property type="entry name" value="Ribosomal_bL33_sf"/>
</dbReference>
<evidence type="ECO:0000256" key="1">
    <source>
        <dbReference type="ARBA" id="ARBA00007596"/>
    </source>
</evidence>
<dbReference type="EMBL" id="BABT02000062">
    <property type="protein sequence ID" value="GAA95527.1"/>
    <property type="molecule type" value="Genomic_DNA"/>
</dbReference>
<dbReference type="GO" id="GO:0006412">
    <property type="term" value="P:translation"/>
    <property type="evidence" value="ECO:0007669"/>
    <property type="project" value="InterPro"/>
</dbReference>
<dbReference type="FunCoup" id="G7DY67">
    <property type="interactions" value="126"/>
</dbReference>
<dbReference type="GO" id="GO:0005737">
    <property type="term" value="C:cytoplasm"/>
    <property type="evidence" value="ECO:0007669"/>
    <property type="project" value="UniProtKB-ARBA"/>
</dbReference>
<dbReference type="GO" id="GO:0003735">
    <property type="term" value="F:structural constituent of ribosome"/>
    <property type="evidence" value="ECO:0007669"/>
    <property type="project" value="InterPro"/>
</dbReference>
<dbReference type="NCBIfam" id="TIGR01023">
    <property type="entry name" value="rpmG_bact"/>
    <property type="match status" value="1"/>
</dbReference>